<dbReference type="AlphaFoldDB" id="A0AAD7YM44"/>
<comment type="subunit">
    <text evidence="1">Self-associates forming complexes of several hundred monomers.</text>
</comment>
<evidence type="ECO:0000256" key="2">
    <source>
        <dbReference type="ARBA" id="ARBA00016807"/>
    </source>
</evidence>
<name>A0AAD7YM44_MYTSE</name>
<reference evidence="8" key="1">
    <citation type="submission" date="2023-03" db="EMBL/GenBank/DDBJ databases">
        <title>Chromosome-level genomes of two armyworms, Mythimna separata and Mythimna loreyi, provide insights into the biosynthesis and reception of sex pheromones.</title>
        <authorList>
            <person name="Zhao H."/>
        </authorList>
    </citation>
    <scope>NUCLEOTIDE SEQUENCE</scope>
    <source>
        <strain evidence="8">BeijingLab</strain>
        <tissue evidence="8">Pupa</tissue>
    </source>
</reference>
<dbReference type="Pfam" id="PF13873">
    <property type="entry name" value="Myb_DNA-bind_5"/>
    <property type="match status" value="1"/>
</dbReference>
<dbReference type="InterPro" id="IPR028002">
    <property type="entry name" value="Myb_DNA-bind_5"/>
</dbReference>
<proteinExistence type="predicted"/>
<evidence type="ECO:0000256" key="4">
    <source>
        <dbReference type="ARBA" id="ARBA00023163"/>
    </source>
</evidence>
<keyword evidence="4" id="KW-0804">Transcription</keyword>
<gene>
    <name evidence="8" type="ORF">PYW07_012378</name>
</gene>
<comment type="caution">
    <text evidence="8">The sequence shown here is derived from an EMBL/GenBank/DDBJ whole genome shotgun (WGS) entry which is preliminary data.</text>
</comment>
<evidence type="ECO:0000313" key="9">
    <source>
        <dbReference type="Proteomes" id="UP001231518"/>
    </source>
</evidence>
<comment type="function">
    <text evidence="5">Involved in transvection phenomena (= synapsis-dependent gene expression), where the synaptic pairing of chromosomes carrying genes with which zeste interacts influences the expression of these genes. Zeste binds to DNA and stimulates transcription from a nearby promoter.</text>
</comment>
<keyword evidence="3" id="KW-0805">Transcription regulation</keyword>
<evidence type="ECO:0000256" key="1">
    <source>
        <dbReference type="ARBA" id="ARBA00011764"/>
    </source>
</evidence>
<dbReference type="Proteomes" id="UP001231518">
    <property type="component" value="Chromosome 3"/>
</dbReference>
<evidence type="ECO:0000256" key="6">
    <source>
        <dbReference type="SAM" id="Coils"/>
    </source>
</evidence>
<organism evidence="8 9">
    <name type="scientific">Mythimna separata</name>
    <name type="common">Oriental armyworm</name>
    <name type="synonym">Pseudaletia separata</name>
    <dbReference type="NCBI Taxonomy" id="271217"/>
    <lineage>
        <taxon>Eukaryota</taxon>
        <taxon>Metazoa</taxon>
        <taxon>Ecdysozoa</taxon>
        <taxon>Arthropoda</taxon>
        <taxon>Hexapoda</taxon>
        <taxon>Insecta</taxon>
        <taxon>Pterygota</taxon>
        <taxon>Neoptera</taxon>
        <taxon>Endopterygota</taxon>
        <taxon>Lepidoptera</taxon>
        <taxon>Glossata</taxon>
        <taxon>Ditrysia</taxon>
        <taxon>Noctuoidea</taxon>
        <taxon>Noctuidae</taxon>
        <taxon>Noctuinae</taxon>
        <taxon>Hadenini</taxon>
        <taxon>Mythimna</taxon>
    </lineage>
</organism>
<sequence length="339" mass="39846">MSRVSQAQMKKLLDLLSEDGVLVDGKVVYTNTNKTNFWRRIAVQLNGVDGGVYKNTWKWCKMWADWKNKTKKKANILLSRKTYSDAQSPTKLTNLELRLLKMINYPIDDKEDALTLEMIVSKEELPETTDEFQVEFLNRDYGDGDMQSQEQTVSDVEEEEEEHKSIDCFNKVESKFCDVDDILQDDNLEEEEPDEELSDYEKKIKSRGKTTFDSVWVPTLQFSKSSTICFQQEINSPYLKFAEQLFKKRKVSLEEYKVRTTLKIEKERVQQKTEELRLRALELKLKGEELRLKEIEMNKINYLTSIEEEKLKCFKEISSSLKELSERTRSGAIRYQSII</sequence>
<feature type="coiled-coil region" evidence="6">
    <location>
        <begin position="259"/>
        <end position="298"/>
    </location>
</feature>
<evidence type="ECO:0000259" key="7">
    <source>
        <dbReference type="Pfam" id="PF13873"/>
    </source>
</evidence>
<accession>A0AAD7YM44</accession>
<evidence type="ECO:0000256" key="3">
    <source>
        <dbReference type="ARBA" id="ARBA00023015"/>
    </source>
</evidence>
<keyword evidence="9" id="KW-1185">Reference proteome</keyword>
<keyword evidence="6" id="KW-0175">Coiled coil</keyword>
<evidence type="ECO:0000313" key="8">
    <source>
        <dbReference type="EMBL" id="KAJ8720335.1"/>
    </source>
</evidence>
<evidence type="ECO:0000256" key="5">
    <source>
        <dbReference type="ARBA" id="ARBA00025466"/>
    </source>
</evidence>
<dbReference type="EMBL" id="JARGEI010000014">
    <property type="protein sequence ID" value="KAJ8720335.1"/>
    <property type="molecule type" value="Genomic_DNA"/>
</dbReference>
<feature type="domain" description="Myb/SANT-like DNA-binding" evidence="7">
    <location>
        <begin position="2"/>
        <end position="74"/>
    </location>
</feature>
<protein>
    <recommendedName>
        <fullName evidence="2">Regulatory protein zeste</fullName>
    </recommendedName>
</protein>